<dbReference type="Proteomes" id="UP000609530">
    <property type="component" value="Unassembled WGS sequence"/>
</dbReference>
<gene>
    <name evidence="1" type="ORF">HU760_013910</name>
</gene>
<protein>
    <submittedName>
        <fullName evidence="1">Halovibrin HvnA</fullName>
    </submittedName>
</protein>
<proteinExistence type="predicted"/>
<evidence type="ECO:0000313" key="2">
    <source>
        <dbReference type="Proteomes" id="UP000609530"/>
    </source>
</evidence>
<name>A0ABS6QBW0_9PSED</name>
<sequence length="355" mass="39762">MSPNRKRSHPYKQLTFLSVVRQPLPQKQSDSPHTTANTIFDMADLAMNFKYLRELAILTLTLSALSAYSNTLPPPEKTTLSTSASLTSTTDPAAELTDWYNSRVFDCGAHDKPAYECSGIMLRVTDSMGSFYPWDPSDKSVASGGVSFSWLRNNSRFLKLAWGGTNGLVFYPSRLTPPGKKNDIAVLCAFPMDAATDHRADKGCGAYSSYPKSGMCQKQGIWDSREWIKMSYNPATNKHLGPCGFGMQDPGTKHLSAHFFWASLWARGWMNYSDTMRISQNELRLSTWSRGIGNTLPIHSFFYLKGSNGLTAARRDQQRYYDAYRQIIPIVQIALPTELSKHASFAYLPTDQVIK</sequence>
<dbReference type="RefSeq" id="WP_186676793.1">
    <property type="nucleotide sequence ID" value="NZ_JABWRZ020000001.1"/>
</dbReference>
<accession>A0ABS6QBW0</accession>
<comment type="caution">
    <text evidence="1">The sequence shown here is derived from an EMBL/GenBank/DDBJ whole genome shotgun (WGS) entry which is preliminary data.</text>
</comment>
<reference evidence="1 2" key="1">
    <citation type="journal article" date="2020" name="Microorganisms">
        <title>Reliable Identification of Environmental Pseudomonas Isolates Using the rpoD Gene.</title>
        <authorList>
            <consortium name="The Broad Institute Genome Sequencing Platform"/>
            <person name="Girard L."/>
            <person name="Lood C."/>
            <person name="Rokni-Zadeh H."/>
            <person name="van Noort V."/>
            <person name="Lavigne R."/>
            <person name="De Mot R."/>
        </authorList>
    </citation>
    <scope>NUCLEOTIDE SEQUENCE [LARGE SCALE GENOMIC DNA]</scope>
    <source>
        <strain evidence="1 2">RD9SR1</strain>
    </source>
</reference>
<keyword evidence="2" id="KW-1185">Reference proteome</keyword>
<organism evidence="1 2">
    <name type="scientific">Pseudomonas oryzicola</name>
    <dbReference type="NCBI Taxonomy" id="485876"/>
    <lineage>
        <taxon>Bacteria</taxon>
        <taxon>Pseudomonadati</taxon>
        <taxon>Pseudomonadota</taxon>
        <taxon>Gammaproteobacteria</taxon>
        <taxon>Pseudomonadales</taxon>
        <taxon>Pseudomonadaceae</taxon>
        <taxon>Pseudomonas</taxon>
    </lineage>
</organism>
<evidence type="ECO:0000313" key="1">
    <source>
        <dbReference type="EMBL" id="MBV4491687.1"/>
    </source>
</evidence>
<dbReference type="EMBL" id="JABWRZ020000001">
    <property type="protein sequence ID" value="MBV4491687.1"/>
    <property type="molecule type" value="Genomic_DNA"/>
</dbReference>